<accession>A0A8S0TXG3</accession>
<dbReference type="EMBL" id="CACTIH010007292">
    <property type="protein sequence ID" value="CAA3008211.1"/>
    <property type="molecule type" value="Genomic_DNA"/>
</dbReference>
<dbReference type="OrthoDB" id="1096134at2759"/>
<name>A0A8S0TXG3_OLEEU</name>
<dbReference type="Gramene" id="OE9A038656T1">
    <property type="protein sequence ID" value="OE9A038656C1"/>
    <property type="gene ID" value="OE9A038656"/>
</dbReference>
<proteinExistence type="predicted"/>
<sequence length="120" mass="14097">MDFEFLIPEDARLRADISQSSNLKYVKTVMDHFDEWQCEDFSKSSLRCGLFPEGDDFDRLIERKKVEGEIPGQLRKKIPKGQEEEEERDYMHGALLLHFHADLGVRGDFEDWGTLRSMSR</sequence>
<reference evidence="1 2" key="1">
    <citation type="submission" date="2019-12" db="EMBL/GenBank/DDBJ databases">
        <authorList>
            <person name="Alioto T."/>
            <person name="Alioto T."/>
            <person name="Gomez Garrido J."/>
        </authorList>
    </citation>
    <scope>NUCLEOTIDE SEQUENCE [LARGE SCALE GENOMIC DNA]</scope>
</reference>
<gene>
    <name evidence="1" type="ORF">OLEA9_A038656</name>
</gene>
<organism evidence="1 2">
    <name type="scientific">Olea europaea subsp. europaea</name>
    <dbReference type="NCBI Taxonomy" id="158383"/>
    <lineage>
        <taxon>Eukaryota</taxon>
        <taxon>Viridiplantae</taxon>
        <taxon>Streptophyta</taxon>
        <taxon>Embryophyta</taxon>
        <taxon>Tracheophyta</taxon>
        <taxon>Spermatophyta</taxon>
        <taxon>Magnoliopsida</taxon>
        <taxon>eudicotyledons</taxon>
        <taxon>Gunneridae</taxon>
        <taxon>Pentapetalae</taxon>
        <taxon>asterids</taxon>
        <taxon>lamiids</taxon>
        <taxon>Lamiales</taxon>
        <taxon>Oleaceae</taxon>
        <taxon>Oleeae</taxon>
        <taxon>Olea</taxon>
    </lineage>
</organism>
<dbReference type="Proteomes" id="UP000594638">
    <property type="component" value="Unassembled WGS sequence"/>
</dbReference>
<evidence type="ECO:0000313" key="2">
    <source>
        <dbReference type="Proteomes" id="UP000594638"/>
    </source>
</evidence>
<dbReference type="AlphaFoldDB" id="A0A8S0TXG3"/>
<keyword evidence="2" id="KW-1185">Reference proteome</keyword>
<evidence type="ECO:0000313" key="1">
    <source>
        <dbReference type="EMBL" id="CAA3008211.1"/>
    </source>
</evidence>
<comment type="caution">
    <text evidence="1">The sequence shown here is derived from an EMBL/GenBank/DDBJ whole genome shotgun (WGS) entry which is preliminary data.</text>
</comment>
<protein>
    <submittedName>
        <fullName evidence="1">Uncharacterized protein</fullName>
    </submittedName>
</protein>